<evidence type="ECO:0000256" key="1">
    <source>
        <dbReference type="SAM" id="SignalP"/>
    </source>
</evidence>
<gene>
    <name evidence="2" type="ORF">HNR10_004747</name>
</gene>
<proteinExistence type="predicted"/>
<feature type="signal peptide" evidence="1">
    <location>
        <begin position="1"/>
        <end position="29"/>
    </location>
</feature>
<organism evidence="2 3">
    <name type="scientific">Nocardiopsis aegyptia</name>
    <dbReference type="NCBI Taxonomy" id="220378"/>
    <lineage>
        <taxon>Bacteria</taxon>
        <taxon>Bacillati</taxon>
        <taxon>Actinomycetota</taxon>
        <taxon>Actinomycetes</taxon>
        <taxon>Streptosporangiales</taxon>
        <taxon>Nocardiopsidaceae</taxon>
        <taxon>Nocardiopsis</taxon>
    </lineage>
</organism>
<name>A0A7Z0ERC6_9ACTN</name>
<evidence type="ECO:0000313" key="2">
    <source>
        <dbReference type="EMBL" id="NYJ36866.1"/>
    </source>
</evidence>
<dbReference type="EMBL" id="JACCFS010000001">
    <property type="protein sequence ID" value="NYJ36866.1"/>
    <property type="molecule type" value="Genomic_DNA"/>
</dbReference>
<accession>A0A7Z0ERC6</accession>
<keyword evidence="1" id="KW-0732">Signal</keyword>
<sequence length="323" mass="32698">MKLRNKAATVAVAALAVGGSTLMASPAQADLVTLCSGHGGAVTLPTDLAVPAGESCYLDGTVVQGDVIVRQGANLHVVGGEIEGEVIVRKDGYFDASESSLGDRVVNRGSYGTYLEDSSAAAALRTVAVDGAANDGFAYVVDSSVRNINASTGTVYVSGSRVGGAVKAEGVEFADLYDSVVRGDLTVTAATSGGILCDSEVIGDATFTGGTGPIAVGAGEQEDFCSSVNYVDGDLTVSDVTGGAYVDNNIVGGDLVTSGNQPTAQVGDANRVRGEILTEEVALRALAAAVTEEFAEHEDGLQSEVEEARSETIDEAMEAGPAF</sequence>
<comment type="caution">
    <text evidence="2">The sequence shown here is derived from an EMBL/GenBank/DDBJ whole genome shotgun (WGS) entry which is preliminary data.</text>
</comment>
<feature type="chain" id="PRO_5030968645" evidence="1">
    <location>
        <begin position="30"/>
        <end position="323"/>
    </location>
</feature>
<protein>
    <submittedName>
        <fullName evidence="2">Uncharacterized protein</fullName>
    </submittedName>
</protein>
<dbReference type="AlphaFoldDB" id="A0A7Z0ERC6"/>
<keyword evidence="3" id="KW-1185">Reference proteome</keyword>
<dbReference type="Proteomes" id="UP000572051">
    <property type="component" value="Unassembled WGS sequence"/>
</dbReference>
<reference evidence="2 3" key="1">
    <citation type="submission" date="2020-07" db="EMBL/GenBank/DDBJ databases">
        <title>Sequencing the genomes of 1000 actinobacteria strains.</title>
        <authorList>
            <person name="Klenk H.-P."/>
        </authorList>
    </citation>
    <scope>NUCLEOTIDE SEQUENCE [LARGE SCALE GENOMIC DNA]</scope>
    <source>
        <strain evidence="2 3">DSM 44442</strain>
    </source>
</reference>
<evidence type="ECO:0000313" key="3">
    <source>
        <dbReference type="Proteomes" id="UP000572051"/>
    </source>
</evidence>
<dbReference type="RefSeq" id="WP_179827113.1">
    <property type="nucleotide sequence ID" value="NZ_JACCFS010000001.1"/>
</dbReference>